<sequence length="34" mass="3876">LHFVSTPRCIQAMIRGNGVDVTHFKPKVHVTLWS</sequence>
<name>A0AAE5CME4_RHOHA</name>
<protein>
    <submittedName>
        <fullName evidence="1">LysR family transcriptional regulator</fullName>
    </submittedName>
</protein>
<comment type="caution">
    <text evidence="1">The sequence shown here is derived from an EMBL/GenBank/DDBJ whole genome shotgun (WGS) entry which is preliminary data.</text>
</comment>
<dbReference type="AlphaFoldDB" id="A0AAE5CME4"/>
<gene>
    <name evidence="1" type="ORF">GS947_20040</name>
</gene>
<dbReference type="Proteomes" id="UP000608063">
    <property type="component" value="Unassembled WGS sequence"/>
</dbReference>
<evidence type="ECO:0000313" key="1">
    <source>
        <dbReference type="EMBL" id="NKW43802.1"/>
    </source>
</evidence>
<accession>A0AAE5CME4</accession>
<proteinExistence type="predicted"/>
<evidence type="ECO:0000313" key="2">
    <source>
        <dbReference type="Proteomes" id="UP000608063"/>
    </source>
</evidence>
<feature type="non-terminal residue" evidence="1">
    <location>
        <position position="1"/>
    </location>
</feature>
<dbReference type="EMBL" id="WVDC01000014">
    <property type="protein sequence ID" value="NKW43802.1"/>
    <property type="molecule type" value="Genomic_DNA"/>
</dbReference>
<reference evidence="1" key="1">
    <citation type="journal article" date="2020" name="Environ. Microbiol.">
        <title>The novel and transferable erm(51) gene confers Macrolides, Lincosamides, and Streptogramins B (MLSB) resistance to clonal Rhodococcus equi in the environment.</title>
        <authorList>
            <person name="Huber L."/>
            <person name="Giguere S."/>
            <person name="Slovis N.M."/>
            <person name="Alvarez-Narvaez S."/>
            <person name="Hart K.A."/>
            <person name="Greiter M."/>
            <person name="Morris E.R.A."/>
            <person name="Cohen N.D."/>
        </authorList>
    </citation>
    <scope>NUCLEOTIDE SEQUENCE</scope>
    <source>
        <strain evidence="1">Lh_16_1</strain>
    </source>
</reference>
<organism evidence="1 2">
    <name type="scientific">Rhodococcus hoagii</name>
    <name type="common">Corynebacterium equii</name>
    <dbReference type="NCBI Taxonomy" id="43767"/>
    <lineage>
        <taxon>Bacteria</taxon>
        <taxon>Bacillati</taxon>
        <taxon>Actinomycetota</taxon>
        <taxon>Actinomycetes</taxon>
        <taxon>Mycobacteriales</taxon>
        <taxon>Nocardiaceae</taxon>
        <taxon>Prescottella</taxon>
    </lineage>
</organism>